<evidence type="ECO:0000256" key="2">
    <source>
        <dbReference type="ARBA" id="ARBA00022676"/>
    </source>
</evidence>
<keyword evidence="6" id="KW-1185">Reference proteome</keyword>
<dbReference type="InterPro" id="IPR001173">
    <property type="entry name" value="Glyco_trans_2-like"/>
</dbReference>
<dbReference type="GO" id="GO:0016757">
    <property type="term" value="F:glycosyltransferase activity"/>
    <property type="evidence" value="ECO:0007669"/>
    <property type="project" value="UniProtKB-KW"/>
</dbReference>
<organism evidence="5 6">
    <name type="scientific">Paenimyroides ummariense</name>
    <dbReference type="NCBI Taxonomy" id="913024"/>
    <lineage>
        <taxon>Bacteria</taxon>
        <taxon>Pseudomonadati</taxon>
        <taxon>Bacteroidota</taxon>
        <taxon>Flavobacteriia</taxon>
        <taxon>Flavobacteriales</taxon>
        <taxon>Flavobacteriaceae</taxon>
        <taxon>Paenimyroides</taxon>
    </lineage>
</organism>
<accession>A0A1I4ZDE8</accession>
<feature type="domain" description="Glycosyltransferase 2-like" evidence="4">
    <location>
        <begin position="7"/>
        <end position="198"/>
    </location>
</feature>
<dbReference type="OrthoDB" id="9771846at2"/>
<evidence type="ECO:0000259" key="4">
    <source>
        <dbReference type="Pfam" id="PF00535"/>
    </source>
</evidence>
<dbReference type="PANTHER" id="PTHR43179:SF12">
    <property type="entry name" value="GALACTOFURANOSYLTRANSFERASE GLFT2"/>
    <property type="match status" value="1"/>
</dbReference>
<keyword evidence="2" id="KW-0328">Glycosyltransferase</keyword>
<dbReference type="CDD" id="cd04186">
    <property type="entry name" value="GT_2_like_c"/>
    <property type="match status" value="1"/>
</dbReference>
<dbReference type="SUPFAM" id="SSF53448">
    <property type="entry name" value="Nucleotide-diphospho-sugar transferases"/>
    <property type="match status" value="1"/>
</dbReference>
<dbReference type="RefSeq" id="WP_091520649.1">
    <property type="nucleotide sequence ID" value="NZ_FOVI01000006.1"/>
</dbReference>
<reference evidence="6" key="1">
    <citation type="submission" date="2016-10" db="EMBL/GenBank/DDBJ databases">
        <authorList>
            <person name="Varghese N."/>
            <person name="Submissions S."/>
        </authorList>
    </citation>
    <scope>NUCLEOTIDE SEQUENCE [LARGE SCALE GENOMIC DNA]</scope>
    <source>
        <strain evidence="6">DS-12</strain>
    </source>
</reference>
<comment type="similarity">
    <text evidence="1">Belongs to the glycosyltransferase 2 family.</text>
</comment>
<keyword evidence="3" id="KW-0808">Transferase</keyword>
<evidence type="ECO:0000313" key="6">
    <source>
        <dbReference type="Proteomes" id="UP000199036"/>
    </source>
</evidence>
<evidence type="ECO:0000256" key="3">
    <source>
        <dbReference type="ARBA" id="ARBA00022679"/>
    </source>
</evidence>
<evidence type="ECO:0000256" key="1">
    <source>
        <dbReference type="ARBA" id="ARBA00006739"/>
    </source>
</evidence>
<gene>
    <name evidence="5" type="ORF">SAMN05421741_10625</name>
</gene>
<name>A0A1I4ZDE8_9FLAO</name>
<sequence>MKNITYIILLNHNGSSDTCDCILSLQKMTATDFKIIVVDNSSNPNEFTKLIQFVKSQRIPFVSFHQKEDKEINKEQIILIKAKENKGFAHGNNIALQFGLKQNNAANFWILNNDTIVDAEALSELKAYHSQHPKTILGSKLLYFYDNETIQAVGGSFNQTFYISEHVGEGKNKDVLKKDLPSIDYPHGASMFVSRFFVEEVGLLNEDFFLYYEELDWMYRAKSKGYKPDWCEKSIVYHKEGATIGSSYKKKKSIFSETQLFISRKKFIKKYYSLGFKFYFSSLLLIVNRLRKGQLALAKKLIKITFNDVK</sequence>
<dbReference type="Gene3D" id="3.90.550.10">
    <property type="entry name" value="Spore Coat Polysaccharide Biosynthesis Protein SpsA, Chain A"/>
    <property type="match status" value="1"/>
</dbReference>
<dbReference type="PANTHER" id="PTHR43179">
    <property type="entry name" value="RHAMNOSYLTRANSFERASE WBBL"/>
    <property type="match status" value="1"/>
</dbReference>
<dbReference type="EMBL" id="FOVI01000006">
    <property type="protein sequence ID" value="SFN48043.1"/>
    <property type="molecule type" value="Genomic_DNA"/>
</dbReference>
<dbReference type="AlphaFoldDB" id="A0A1I4ZDE8"/>
<protein>
    <recommendedName>
        <fullName evidence="4">Glycosyltransferase 2-like domain-containing protein</fullName>
    </recommendedName>
</protein>
<dbReference type="Pfam" id="PF00535">
    <property type="entry name" value="Glycos_transf_2"/>
    <property type="match status" value="1"/>
</dbReference>
<dbReference type="InterPro" id="IPR029044">
    <property type="entry name" value="Nucleotide-diphossugar_trans"/>
</dbReference>
<evidence type="ECO:0000313" key="5">
    <source>
        <dbReference type="EMBL" id="SFN48043.1"/>
    </source>
</evidence>
<proteinExistence type="inferred from homology"/>
<dbReference type="Proteomes" id="UP000199036">
    <property type="component" value="Unassembled WGS sequence"/>
</dbReference>
<dbReference type="STRING" id="913024.SAMN05421741_10625"/>